<feature type="compositionally biased region" description="Polar residues" evidence="1">
    <location>
        <begin position="111"/>
        <end position="129"/>
    </location>
</feature>
<dbReference type="CDD" id="cd14688">
    <property type="entry name" value="bZIP_YAP"/>
    <property type="match status" value="1"/>
</dbReference>
<gene>
    <name evidence="2" type="ORF">QBC33DRAFT_283011</name>
</gene>
<protein>
    <recommendedName>
        <fullName evidence="4">BZIP domain-containing protein</fullName>
    </recommendedName>
</protein>
<dbReference type="AlphaFoldDB" id="A0AAJ0BS32"/>
<accession>A0AAJ0BS32</accession>
<dbReference type="InterPro" id="IPR046347">
    <property type="entry name" value="bZIP_sf"/>
</dbReference>
<evidence type="ECO:0000313" key="3">
    <source>
        <dbReference type="Proteomes" id="UP001244011"/>
    </source>
</evidence>
<comment type="caution">
    <text evidence="2">The sequence shown here is derived from an EMBL/GenBank/DDBJ whole genome shotgun (WGS) entry which is preliminary data.</text>
</comment>
<dbReference type="GeneID" id="85306454"/>
<dbReference type="RefSeq" id="XP_060278561.1">
    <property type="nucleotide sequence ID" value="XM_060423267.1"/>
</dbReference>
<dbReference type="EMBL" id="MU839038">
    <property type="protein sequence ID" value="KAK1762348.1"/>
    <property type="molecule type" value="Genomic_DNA"/>
</dbReference>
<evidence type="ECO:0000313" key="2">
    <source>
        <dbReference type="EMBL" id="KAK1762348.1"/>
    </source>
</evidence>
<feature type="region of interest" description="Disordered" evidence="1">
    <location>
        <begin position="1"/>
        <end position="39"/>
    </location>
</feature>
<organism evidence="2 3">
    <name type="scientific">Phialemonium atrogriseum</name>
    <dbReference type="NCBI Taxonomy" id="1093897"/>
    <lineage>
        <taxon>Eukaryota</taxon>
        <taxon>Fungi</taxon>
        <taxon>Dikarya</taxon>
        <taxon>Ascomycota</taxon>
        <taxon>Pezizomycotina</taxon>
        <taxon>Sordariomycetes</taxon>
        <taxon>Sordariomycetidae</taxon>
        <taxon>Cephalothecales</taxon>
        <taxon>Cephalothecaceae</taxon>
        <taxon>Phialemonium</taxon>
    </lineage>
</organism>
<proteinExistence type="predicted"/>
<evidence type="ECO:0000256" key="1">
    <source>
        <dbReference type="SAM" id="MobiDB-lite"/>
    </source>
</evidence>
<reference evidence="2" key="1">
    <citation type="submission" date="2023-06" db="EMBL/GenBank/DDBJ databases">
        <title>Genome-scale phylogeny and comparative genomics of the fungal order Sordariales.</title>
        <authorList>
            <consortium name="Lawrence Berkeley National Laboratory"/>
            <person name="Hensen N."/>
            <person name="Bonometti L."/>
            <person name="Westerberg I."/>
            <person name="Brannstrom I.O."/>
            <person name="Guillou S."/>
            <person name="Cros-Aarteil S."/>
            <person name="Calhoun S."/>
            <person name="Haridas S."/>
            <person name="Kuo A."/>
            <person name="Mondo S."/>
            <person name="Pangilinan J."/>
            <person name="Riley R."/>
            <person name="Labutti K."/>
            <person name="Andreopoulos B."/>
            <person name="Lipzen A."/>
            <person name="Chen C."/>
            <person name="Yanf M."/>
            <person name="Daum C."/>
            <person name="Ng V."/>
            <person name="Clum A."/>
            <person name="Steindorff A."/>
            <person name="Ohm R."/>
            <person name="Martin F."/>
            <person name="Silar P."/>
            <person name="Natvig D."/>
            <person name="Lalanne C."/>
            <person name="Gautier V."/>
            <person name="Ament-Velasquez S.L."/>
            <person name="Kruys A."/>
            <person name="Hutchinson M.I."/>
            <person name="Powell A.J."/>
            <person name="Barry K."/>
            <person name="Miller A.N."/>
            <person name="Grigoriev I.V."/>
            <person name="Debuchy R."/>
            <person name="Gladieux P."/>
            <person name="Thoren M.H."/>
            <person name="Johannesson H."/>
        </authorList>
    </citation>
    <scope>NUCLEOTIDE SEQUENCE</scope>
    <source>
        <strain evidence="2">8032-3</strain>
    </source>
</reference>
<feature type="compositionally biased region" description="Polar residues" evidence="1">
    <location>
        <begin position="18"/>
        <end position="27"/>
    </location>
</feature>
<dbReference type="SUPFAM" id="SSF57959">
    <property type="entry name" value="Leucine zipper domain"/>
    <property type="match status" value="1"/>
</dbReference>
<dbReference type="Gene3D" id="1.20.5.170">
    <property type="match status" value="1"/>
</dbReference>
<dbReference type="Proteomes" id="UP001244011">
    <property type="component" value="Unassembled WGS sequence"/>
</dbReference>
<evidence type="ECO:0008006" key="4">
    <source>
        <dbReference type="Google" id="ProtNLM"/>
    </source>
</evidence>
<sequence>MTRSPSADAKASKRKGTRSVSTLTPSQLARKRANDREAQRAIRARTKEHIDRLERDLEELRNRYSRDETVQDLLRRNKALESELTSLRESLGLQTSRSVPQTPAYEHCLSPSASGMSSRTSSFGQSSAEYSSVPHFGSPYVPAPDPRESWGSTLPCSMPSVLSSPASSLGNGDDYMGGYIPTSVPSHMMERGLLPQPALQCLDNIKIEYEDMESDGGFSHHSGHHTPASYMSHHHWPLGGVYYPQSPGL</sequence>
<dbReference type="PANTHER" id="PTHR37012">
    <property type="entry name" value="B-ZIP TRANSCRIPTION FACTOR (EUROFUNG)-RELATED"/>
    <property type="match status" value="1"/>
</dbReference>
<dbReference type="GO" id="GO:0003700">
    <property type="term" value="F:DNA-binding transcription factor activity"/>
    <property type="evidence" value="ECO:0007669"/>
    <property type="project" value="InterPro"/>
</dbReference>
<feature type="region of interest" description="Disordered" evidence="1">
    <location>
        <begin position="93"/>
        <end position="129"/>
    </location>
</feature>
<name>A0AAJ0BS32_9PEZI</name>
<keyword evidence="3" id="KW-1185">Reference proteome</keyword>